<comment type="caution">
    <text evidence="1">The sequence shown here is derived from an EMBL/GenBank/DDBJ whole genome shotgun (WGS) entry which is preliminary data.</text>
</comment>
<proteinExistence type="predicted"/>
<accession>A0AAD7RXA8</accession>
<evidence type="ECO:0000313" key="1">
    <source>
        <dbReference type="EMBL" id="KAJ8391975.1"/>
    </source>
</evidence>
<name>A0AAD7RXA8_9TELE</name>
<dbReference type="AlphaFoldDB" id="A0AAD7RXA8"/>
<reference evidence="1" key="1">
    <citation type="journal article" date="2023" name="Science">
        <title>Genome structures resolve the early diversification of teleost fishes.</title>
        <authorList>
            <person name="Parey E."/>
            <person name="Louis A."/>
            <person name="Montfort J."/>
            <person name="Bouchez O."/>
            <person name="Roques C."/>
            <person name="Iampietro C."/>
            <person name="Lluch J."/>
            <person name="Castinel A."/>
            <person name="Donnadieu C."/>
            <person name="Desvignes T."/>
            <person name="Floi Bucao C."/>
            <person name="Jouanno E."/>
            <person name="Wen M."/>
            <person name="Mejri S."/>
            <person name="Dirks R."/>
            <person name="Jansen H."/>
            <person name="Henkel C."/>
            <person name="Chen W.J."/>
            <person name="Zahm M."/>
            <person name="Cabau C."/>
            <person name="Klopp C."/>
            <person name="Thompson A.W."/>
            <person name="Robinson-Rechavi M."/>
            <person name="Braasch I."/>
            <person name="Lecointre G."/>
            <person name="Bobe J."/>
            <person name="Postlethwait J.H."/>
            <person name="Berthelot C."/>
            <person name="Roest Crollius H."/>
            <person name="Guiguen Y."/>
        </authorList>
    </citation>
    <scope>NUCLEOTIDE SEQUENCE</scope>
    <source>
        <strain evidence="1">NC1722</strain>
    </source>
</reference>
<evidence type="ECO:0000313" key="2">
    <source>
        <dbReference type="Proteomes" id="UP001221898"/>
    </source>
</evidence>
<sequence>MGNSVAEHYERSTALIVPAKPLTFGVWRSSTAAAQRFGPTAARASANKPDLEPSATLSLLRGISFLIRHGIAGTCRYRLAKIPPCYGYAGAFAGRARERAAADPIPPPTLPPSHQGLSATSAERLWHEPRVLPPVIRRIVGRIAKSFTGEATAFQGRRRPSAHNNANAHSRQTYCIHPLGRGSASPRIALTAASSPKGVNPGEINDHTGALQSPNKTEFLTQLLRRPTEEVDTEDGRAARVV</sequence>
<keyword evidence="2" id="KW-1185">Reference proteome</keyword>
<protein>
    <submittedName>
        <fullName evidence="1">Uncharacterized protein</fullName>
    </submittedName>
</protein>
<dbReference type="Proteomes" id="UP001221898">
    <property type="component" value="Unassembled WGS sequence"/>
</dbReference>
<organism evidence="1 2">
    <name type="scientific">Aldrovandia affinis</name>
    <dbReference type="NCBI Taxonomy" id="143900"/>
    <lineage>
        <taxon>Eukaryota</taxon>
        <taxon>Metazoa</taxon>
        <taxon>Chordata</taxon>
        <taxon>Craniata</taxon>
        <taxon>Vertebrata</taxon>
        <taxon>Euteleostomi</taxon>
        <taxon>Actinopterygii</taxon>
        <taxon>Neopterygii</taxon>
        <taxon>Teleostei</taxon>
        <taxon>Notacanthiformes</taxon>
        <taxon>Halosauridae</taxon>
        <taxon>Aldrovandia</taxon>
    </lineage>
</organism>
<gene>
    <name evidence="1" type="ORF">AAFF_G00082850</name>
</gene>
<dbReference type="EMBL" id="JAINUG010000150">
    <property type="protein sequence ID" value="KAJ8391975.1"/>
    <property type="molecule type" value="Genomic_DNA"/>
</dbReference>